<dbReference type="AlphaFoldDB" id="A0A8T4J0U8"/>
<gene>
    <name evidence="2" type="ORF">KDA82_36320</name>
</gene>
<dbReference type="EMBL" id="JAGSMN010001376">
    <property type="protein sequence ID" value="MBR7678341.1"/>
    <property type="molecule type" value="Genomic_DNA"/>
</dbReference>
<dbReference type="Proteomes" id="UP000675554">
    <property type="component" value="Unassembled WGS sequence"/>
</dbReference>
<comment type="caution">
    <text evidence="2">The sequence shown here is derived from an EMBL/GenBank/DDBJ whole genome shotgun (WGS) entry which is preliminary data.</text>
</comment>
<keyword evidence="3" id="KW-1185">Reference proteome</keyword>
<proteinExistence type="predicted"/>
<accession>A0A8T4J0U8</accession>
<evidence type="ECO:0000313" key="2">
    <source>
        <dbReference type="EMBL" id="MBR7678341.1"/>
    </source>
</evidence>
<feature type="non-terminal residue" evidence="2">
    <location>
        <position position="1"/>
    </location>
</feature>
<name>A0A8T4J0U8_9ACTN</name>
<sequence>GSGSGSAGPAAPVHTADDGDPHAPVPVNLLAAEPVAAPEAEVLVPTPQEFVEVLRGEGWEVGDGEYRGEFTFSNDWASFQTMSGPRLVRFAGHVDPARWDELEAMFARTGWNVGIDFHGEDGEVSREILARGSVRDTVRGNLHASGGD</sequence>
<feature type="region of interest" description="Disordered" evidence="1">
    <location>
        <begin position="1"/>
        <end position="25"/>
    </location>
</feature>
<reference evidence="2" key="1">
    <citation type="submission" date="2021-04" db="EMBL/GenBank/DDBJ databases">
        <title>Sequencing of actinobacteria type strains.</title>
        <authorList>
            <person name="Nguyen G.-S."/>
            <person name="Wentzel A."/>
        </authorList>
    </citation>
    <scope>NUCLEOTIDE SEQUENCE</scope>
    <source>
        <strain evidence="2">DSM 42095</strain>
    </source>
</reference>
<evidence type="ECO:0000313" key="3">
    <source>
        <dbReference type="Proteomes" id="UP000675554"/>
    </source>
</evidence>
<protein>
    <submittedName>
        <fullName evidence="2">Uncharacterized protein</fullName>
    </submittedName>
</protein>
<evidence type="ECO:0000256" key="1">
    <source>
        <dbReference type="SAM" id="MobiDB-lite"/>
    </source>
</evidence>
<organism evidence="2 3">
    <name type="scientific">Streptomyces daliensis</name>
    <dbReference type="NCBI Taxonomy" id="299421"/>
    <lineage>
        <taxon>Bacteria</taxon>
        <taxon>Bacillati</taxon>
        <taxon>Actinomycetota</taxon>
        <taxon>Actinomycetes</taxon>
        <taxon>Kitasatosporales</taxon>
        <taxon>Streptomycetaceae</taxon>
        <taxon>Streptomyces</taxon>
    </lineage>
</organism>